<evidence type="ECO:0000259" key="2">
    <source>
        <dbReference type="Pfam" id="PF04909"/>
    </source>
</evidence>
<organism evidence="3 4">
    <name type="scientific">Colwellia psychrerythraea</name>
    <name type="common">Vibrio psychroerythus</name>
    <dbReference type="NCBI Taxonomy" id="28229"/>
    <lineage>
        <taxon>Bacteria</taxon>
        <taxon>Pseudomonadati</taxon>
        <taxon>Pseudomonadota</taxon>
        <taxon>Gammaproteobacteria</taxon>
        <taxon>Alteromonadales</taxon>
        <taxon>Colwelliaceae</taxon>
        <taxon>Colwellia</taxon>
    </lineage>
</organism>
<dbReference type="AlphaFoldDB" id="A0A1Y5E7D4"/>
<dbReference type="InterPro" id="IPR032466">
    <property type="entry name" value="Metal_Hydrolase"/>
</dbReference>
<comment type="caution">
    <text evidence="3">The sequence shown here is derived from an EMBL/GenBank/DDBJ whole genome shotgun (WGS) entry which is preliminary data.</text>
</comment>
<evidence type="ECO:0000313" key="3">
    <source>
        <dbReference type="EMBL" id="OUR76915.1"/>
    </source>
</evidence>
<dbReference type="PANTHER" id="PTHR43569">
    <property type="entry name" value="AMIDOHYDROLASE"/>
    <property type="match status" value="1"/>
</dbReference>
<evidence type="ECO:0000256" key="1">
    <source>
        <dbReference type="ARBA" id="ARBA00038310"/>
    </source>
</evidence>
<gene>
    <name evidence="3" type="ORF">A9Q75_15815</name>
</gene>
<dbReference type="GO" id="GO:0016787">
    <property type="term" value="F:hydrolase activity"/>
    <property type="evidence" value="ECO:0007669"/>
    <property type="project" value="UniProtKB-KW"/>
</dbReference>
<dbReference type="Pfam" id="PF04909">
    <property type="entry name" value="Amidohydro_2"/>
    <property type="match status" value="1"/>
</dbReference>
<accession>A0A1Y5E7D4</accession>
<sequence>MYIDAHHHLWNYDPVEYDWIDDSMAILKKDFLIKDLEKTLHHNGFSSSIVVQARQSMEETLWLLTLAEQTNLIKGVVGWIDLKSDTLAQQLDELAKYKKLVGFRHVIQGENDPAFMQNPDFIRGLQMLADRGYRYDLLVFAHQLPAAAEMLAQIPNLHVVIDHIAKPDIKSRSDFDTWQQNMAVLAHNAKCYCKLSGMVTEADWLNWHSDDFHPFMQTVLDLFGQDRIMFGSDWPVCLVAADYDQVKSLVLDFINVQAPDAKELILGQNAHKFYQL</sequence>
<dbReference type="InterPro" id="IPR006680">
    <property type="entry name" value="Amidohydro-rel"/>
</dbReference>
<evidence type="ECO:0000313" key="4">
    <source>
        <dbReference type="Proteomes" id="UP000243053"/>
    </source>
</evidence>
<protein>
    <submittedName>
        <fullName evidence="3">Amidohydrolase</fullName>
    </submittedName>
</protein>
<dbReference type="EMBL" id="MAAF01000094">
    <property type="protein sequence ID" value="OUR76915.1"/>
    <property type="molecule type" value="Genomic_DNA"/>
</dbReference>
<feature type="domain" description="Amidohydrolase-related" evidence="2">
    <location>
        <begin position="3"/>
        <end position="276"/>
    </location>
</feature>
<dbReference type="Proteomes" id="UP000243053">
    <property type="component" value="Unassembled WGS sequence"/>
</dbReference>
<dbReference type="SUPFAM" id="SSF51556">
    <property type="entry name" value="Metallo-dependent hydrolases"/>
    <property type="match status" value="1"/>
</dbReference>
<dbReference type="InterPro" id="IPR052350">
    <property type="entry name" value="Metallo-dep_Lactonases"/>
</dbReference>
<comment type="similarity">
    <text evidence="1">Belongs to the metallo-dependent hydrolases superfamily.</text>
</comment>
<name>A0A1Y5E7D4_COLPS</name>
<reference evidence="4" key="1">
    <citation type="journal article" date="2017" name="Proc. Natl. Acad. Sci. U.S.A.">
        <title>Simulation of Deepwater Horizon oil plume reveals substrate specialization within a complex community of hydrocarbon degraders.</title>
        <authorList>
            <person name="Hu P."/>
            <person name="Dubinsky E.A."/>
            <person name="Probst A.J."/>
            <person name="Wang J."/>
            <person name="Sieber C.M.K."/>
            <person name="Tom L.M."/>
            <person name="Gardinali P."/>
            <person name="Banfield J.F."/>
            <person name="Atlas R.M."/>
            <person name="Andersen G.L."/>
        </authorList>
    </citation>
    <scope>NUCLEOTIDE SEQUENCE [LARGE SCALE GENOMIC DNA]</scope>
</reference>
<dbReference type="Gene3D" id="3.20.20.140">
    <property type="entry name" value="Metal-dependent hydrolases"/>
    <property type="match status" value="1"/>
</dbReference>
<proteinExistence type="inferred from homology"/>
<dbReference type="PANTHER" id="PTHR43569:SF2">
    <property type="entry name" value="AMIDOHYDROLASE-RELATED DOMAIN-CONTAINING PROTEIN"/>
    <property type="match status" value="1"/>
</dbReference>
<keyword evidence="3" id="KW-0378">Hydrolase</keyword>